<dbReference type="SUPFAM" id="SSF47384">
    <property type="entry name" value="Homodimeric domain of signal transducing histidine kinase"/>
    <property type="match status" value="1"/>
</dbReference>
<dbReference type="SMART" id="SM00388">
    <property type="entry name" value="HisKA"/>
    <property type="match status" value="1"/>
</dbReference>
<dbReference type="InterPro" id="IPR036097">
    <property type="entry name" value="HisK_dim/P_sf"/>
</dbReference>
<evidence type="ECO:0000256" key="2">
    <source>
        <dbReference type="ARBA" id="ARBA00004651"/>
    </source>
</evidence>
<dbReference type="PROSITE" id="PS50109">
    <property type="entry name" value="HIS_KIN"/>
    <property type="match status" value="1"/>
</dbReference>
<dbReference type="SUPFAM" id="SSF55874">
    <property type="entry name" value="ATPase domain of HSP90 chaperone/DNA topoisomerase II/histidine kinase"/>
    <property type="match status" value="1"/>
</dbReference>
<evidence type="ECO:0000256" key="3">
    <source>
        <dbReference type="ARBA" id="ARBA00012438"/>
    </source>
</evidence>
<dbReference type="RefSeq" id="WP_196274052.1">
    <property type="nucleotide sequence ID" value="NZ_JADQDC010000001.1"/>
</dbReference>
<evidence type="ECO:0000256" key="9">
    <source>
        <dbReference type="ARBA" id="ARBA00022777"/>
    </source>
</evidence>
<dbReference type="EC" id="2.7.13.3" evidence="3"/>
<dbReference type="InterPro" id="IPR005467">
    <property type="entry name" value="His_kinase_dom"/>
</dbReference>
<evidence type="ECO:0000256" key="6">
    <source>
        <dbReference type="ARBA" id="ARBA00022679"/>
    </source>
</evidence>
<dbReference type="SMART" id="SM00387">
    <property type="entry name" value="HATPase_c"/>
    <property type="match status" value="1"/>
</dbReference>
<dbReference type="PANTHER" id="PTHR44936:SF10">
    <property type="entry name" value="SENSOR PROTEIN RSTB"/>
    <property type="match status" value="1"/>
</dbReference>
<name>A0ABS0HBM8_9SPHN</name>
<keyword evidence="8" id="KW-0547">Nucleotide-binding</keyword>
<feature type="transmembrane region" description="Helical" evidence="13">
    <location>
        <begin position="23"/>
        <end position="44"/>
    </location>
</feature>
<keyword evidence="10" id="KW-0067">ATP-binding</keyword>
<feature type="transmembrane region" description="Helical" evidence="13">
    <location>
        <begin position="384"/>
        <end position="404"/>
    </location>
</feature>
<evidence type="ECO:0000256" key="12">
    <source>
        <dbReference type="ARBA" id="ARBA00023136"/>
    </source>
</evidence>
<keyword evidence="17" id="KW-1185">Reference proteome</keyword>
<dbReference type="GO" id="GO:0016301">
    <property type="term" value="F:kinase activity"/>
    <property type="evidence" value="ECO:0007669"/>
    <property type="project" value="UniProtKB-KW"/>
</dbReference>
<organism evidence="16 17">
    <name type="scientific">Novosphingobium jiangmenense</name>
    <dbReference type="NCBI Taxonomy" id="2791981"/>
    <lineage>
        <taxon>Bacteria</taxon>
        <taxon>Pseudomonadati</taxon>
        <taxon>Pseudomonadota</taxon>
        <taxon>Alphaproteobacteria</taxon>
        <taxon>Sphingomonadales</taxon>
        <taxon>Sphingomonadaceae</taxon>
        <taxon>Novosphingobium</taxon>
    </lineage>
</organism>
<comment type="catalytic activity">
    <reaction evidence="1">
        <text>ATP + protein L-histidine = ADP + protein N-phospho-L-histidine.</text>
        <dbReference type="EC" id="2.7.13.3"/>
    </reaction>
</comment>
<keyword evidence="9 16" id="KW-0418">Kinase</keyword>
<dbReference type="InterPro" id="IPR003660">
    <property type="entry name" value="HAMP_dom"/>
</dbReference>
<dbReference type="InterPro" id="IPR033479">
    <property type="entry name" value="dCache_1"/>
</dbReference>
<evidence type="ECO:0000259" key="14">
    <source>
        <dbReference type="PROSITE" id="PS50109"/>
    </source>
</evidence>
<keyword evidence="12 13" id="KW-0472">Membrane</keyword>
<evidence type="ECO:0000256" key="5">
    <source>
        <dbReference type="ARBA" id="ARBA00022553"/>
    </source>
</evidence>
<dbReference type="CDD" id="cd00082">
    <property type="entry name" value="HisKA"/>
    <property type="match status" value="1"/>
</dbReference>
<evidence type="ECO:0000256" key="10">
    <source>
        <dbReference type="ARBA" id="ARBA00022840"/>
    </source>
</evidence>
<dbReference type="Gene3D" id="1.10.287.130">
    <property type="match status" value="1"/>
</dbReference>
<dbReference type="EMBL" id="JADQDC010000001">
    <property type="protein sequence ID" value="MBF9149687.1"/>
    <property type="molecule type" value="Genomic_DNA"/>
</dbReference>
<dbReference type="PROSITE" id="PS50885">
    <property type="entry name" value="HAMP"/>
    <property type="match status" value="1"/>
</dbReference>
<keyword evidence="6" id="KW-0808">Transferase</keyword>
<accession>A0ABS0HBM8</accession>
<dbReference type="CDD" id="cd12913">
    <property type="entry name" value="PDC1_MCP_like"/>
    <property type="match status" value="1"/>
</dbReference>
<dbReference type="InterPro" id="IPR036890">
    <property type="entry name" value="HATPase_C_sf"/>
</dbReference>
<evidence type="ECO:0000256" key="13">
    <source>
        <dbReference type="SAM" id="Phobius"/>
    </source>
</evidence>
<dbReference type="Pfam" id="PF02518">
    <property type="entry name" value="HATPase_c"/>
    <property type="match status" value="1"/>
</dbReference>
<dbReference type="Gene3D" id="6.10.340.10">
    <property type="match status" value="1"/>
</dbReference>
<evidence type="ECO:0000256" key="7">
    <source>
        <dbReference type="ARBA" id="ARBA00022692"/>
    </source>
</evidence>
<keyword evidence="4" id="KW-1003">Cell membrane</keyword>
<sequence length="715" mass="77629">MEAESEAGNPSHTPIRRWLWLSYLRAAIVPLLFIEITFLAIFLLSNSIVHDANIEALEDVSGSYLDSVARLEAQGIATTLEGISSSTAVFASQTRVALDGNYRPSAEEMARYARTSDGGFYTRYGIGTTASYYTGATPVGPAEIEKVWKLAALDPLMADLDHANPLVASVYVNTFDSYNRIYPYFDVLEQYPHKMRIPDFNFYYLADAKHNPARKPVWTEAYLDPAGHGWMISSIAPVYRNGKLEAVVGQDLTLGNIISHLLNLKMPWNAYAMLVDRDGRIIAMPKQGETDLGLRELTSFKYSDSVRADMRKPEAFDLNKLPATKALAAAMKTSDHGRMRLPINGSSVASYAQIAGPQWRLVVIAPQANIIAEADALRDQLRTIGWSMAGALVVFYLGFFIFLYRRAKVMSTGLSGPIGKLVAVLDRIAGGHYHHEVPSTKIAELDELGQRLVLTGEKLGEAHRRLADQQRLTEQALRRQQQASVEQMRFIRILSHEIRTPLSVIDSGAQILEMKAGGIGEADLRKRATRFRSAVERITGLLSKLGRSLDAGSEGPELVMASAAPLDDIVSALTAEIVPADRLRLEADVENAIVRDSGAISLALRSVLDNAVRYCPEGAITVRAVATQDTGTITVSDEGGGVSPVELGLIGTKFFRGNNAANQPGAGVGLFLARRVLESGGGSLILESGAGGTTVTLTFQVTTQADESPEVSAHA</sequence>
<feature type="domain" description="Histidine kinase" evidence="14">
    <location>
        <begin position="493"/>
        <end position="703"/>
    </location>
</feature>
<gene>
    <name evidence="16" type="ORF">I2488_01585</name>
</gene>
<keyword evidence="11 13" id="KW-1133">Transmembrane helix</keyword>
<dbReference type="Pfam" id="PF02743">
    <property type="entry name" value="dCache_1"/>
    <property type="match status" value="1"/>
</dbReference>
<evidence type="ECO:0000313" key="17">
    <source>
        <dbReference type="Proteomes" id="UP000600799"/>
    </source>
</evidence>
<keyword evidence="7 13" id="KW-0812">Transmembrane</keyword>
<comment type="caution">
    <text evidence="16">The sequence shown here is derived from an EMBL/GenBank/DDBJ whole genome shotgun (WGS) entry which is preliminary data.</text>
</comment>
<dbReference type="Proteomes" id="UP000600799">
    <property type="component" value="Unassembled WGS sequence"/>
</dbReference>
<dbReference type="Gene3D" id="3.30.450.20">
    <property type="entry name" value="PAS domain"/>
    <property type="match status" value="2"/>
</dbReference>
<dbReference type="InterPro" id="IPR003594">
    <property type="entry name" value="HATPase_dom"/>
</dbReference>
<comment type="subcellular location">
    <subcellularLocation>
        <location evidence="2">Cell membrane</location>
        <topology evidence="2">Multi-pass membrane protein</topology>
    </subcellularLocation>
</comment>
<evidence type="ECO:0000259" key="15">
    <source>
        <dbReference type="PROSITE" id="PS50885"/>
    </source>
</evidence>
<protein>
    <recommendedName>
        <fullName evidence="3">histidine kinase</fullName>
        <ecNumber evidence="3">2.7.13.3</ecNumber>
    </recommendedName>
</protein>
<evidence type="ECO:0000256" key="1">
    <source>
        <dbReference type="ARBA" id="ARBA00000085"/>
    </source>
</evidence>
<dbReference type="InterPro" id="IPR003661">
    <property type="entry name" value="HisK_dim/P_dom"/>
</dbReference>
<evidence type="ECO:0000256" key="4">
    <source>
        <dbReference type="ARBA" id="ARBA00022475"/>
    </source>
</evidence>
<dbReference type="Gene3D" id="3.30.565.10">
    <property type="entry name" value="Histidine kinase-like ATPase, C-terminal domain"/>
    <property type="match status" value="1"/>
</dbReference>
<dbReference type="PANTHER" id="PTHR44936">
    <property type="entry name" value="SENSOR PROTEIN CREC"/>
    <property type="match status" value="1"/>
</dbReference>
<proteinExistence type="predicted"/>
<evidence type="ECO:0000256" key="11">
    <source>
        <dbReference type="ARBA" id="ARBA00022989"/>
    </source>
</evidence>
<reference evidence="16 17" key="1">
    <citation type="submission" date="2020-11" db="EMBL/GenBank/DDBJ databases">
        <title>The genome sequence of Novosphingobium sp. 1Y9A.</title>
        <authorList>
            <person name="Liu Y."/>
        </authorList>
    </citation>
    <scope>NUCLEOTIDE SEQUENCE [LARGE SCALE GENOMIC DNA]</scope>
    <source>
        <strain evidence="16 17">1Y9A</strain>
    </source>
</reference>
<dbReference type="Pfam" id="PF00512">
    <property type="entry name" value="HisKA"/>
    <property type="match status" value="1"/>
</dbReference>
<evidence type="ECO:0000313" key="16">
    <source>
        <dbReference type="EMBL" id="MBF9149687.1"/>
    </source>
</evidence>
<evidence type="ECO:0000256" key="8">
    <source>
        <dbReference type="ARBA" id="ARBA00022741"/>
    </source>
</evidence>
<feature type="domain" description="HAMP" evidence="15">
    <location>
        <begin position="412"/>
        <end position="464"/>
    </location>
</feature>
<keyword evidence="5" id="KW-0597">Phosphoprotein</keyword>
<dbReference type="InterPro" id="IPR050980">
    <property type="entry name" value="2C_sensor_his_kinase"/>
</dbReference>